<proteinExistence type="predicted"/>
<comment type="caution">
    <text evidence="2">The sequence shown here is derived from an EMBL/GenBank/DDBJ whole genome shotgun (WGS) entry which is preliminary data.</text>
</comment>
<dbReference type="InterPro" id="IPR011990">
    <property type="entry name" value="TPR-like_helical_dom_sf"/>
</dbReference>
<dbReference type="AlphaFoldDB" id="A0A923HMH6"/>
<dbReference type="Proteomes" id="UP000627446">
    <property type="component" value="Unassembled WGS sequence"/>
</dbReference>
<feature type="region of interest" description="Disordered" evidence="1">
    <location>
        <begin position="93"/>
        <end position="112"/>
    </location>
</feature>
<sequence length="266" mass="29229">MNKLNIALAAVGVLLAGSSYVFWQSLNAQEQQELAVASRNAATGKDKIESPSSLMHEAGNHSHSQGNLANPWQASPFQLSGDQVKVPDFGPIAKLDPTKVPEPEREVVSAEELARRKKMSDLGYMVPTDYYTKDLKTLKQLAKSGDAYAMVHLGEKYYFELNGQTNNPEFEQGVDYPAAAKQSFKDALVAGNVRSAGIIAELYFQEKNSTEAYAWHLISDQLGDDISANWFRRTDMAQQATPQIKQAAAARAAQIMSELKLTKKSS</sequence>
<protein>
    <recommendedName>
        <fullName evidence="4">Sel1 repeat family protein</fullName>
    </recommendedName>
</protein>
<name>A0A923HMH6_9BURK</name>
<gene>
    <name evidence="2" type="ORF">H8K36_10335</name>
</gene>
<dbReference type="Gene3D" id="1.25.40.10">
    <property type="entry name" value="Tetratricopeptide repeat domain"/>
    <property type="match status" value="1"/>
</dbReference>
<feature type="compositionally biased region" description="Polar residues" evidence="1">
    <location>
        <begin position="61"/>
        <end position="70"/>
    </location>
</feature>
<dbReference type="SUPFAM" id="SSF81901">
    <property type="entry name" value="HCP-like"/>
    <property type="match status" value="1"/>
</dbReference>
<evidence type="ECO:0000313" key="3">
    <source>
        <dbReference type="Proteomes" id="UP000627446"/>
    </source>
</evidence>
<evidence type="ECO:0008006" key="4">
    <source>
        <dbReference type="Google" id="ProtNLM"/>
    </source>
</evidence>
<reference evidence="2" key="1">
    <citation type="submission" date="2020-08" db="EMBL/GenBank/DDBJ databases">
        <title>Novel species isolated from subtropical streams in China.</title>
        <authorList>
            <person name="Lu H."/>
        </authorList>
    </citation>
    <scope>NUCLEOTIDE SEQUENCE</scope>
    <source>
        <strain evidence="2">LX22W</strain>
    </source>
</reference>
<evidence type="ECO:0000256" key="1">
    <source>
        <dbReference type="SAM" id="MobiDB-lite"/>
    </source>
</evidence>
<feature type="region of interest" description="Disordered" evidence="1">
    <location>
        <begin position="42"/>
        <end position="70"/>
    </location>
</feature>
<accession>A0A923HMH6</accession>
<evidence type="ECO:0000313" key="2">
    <source>
        <dbReference type="EMBL" id="MBC3881772.1"/>
    </source>
</evidence>
<dbReference type="EMBL" id="JACOFZ010000003">
    <property type="protein sequence ID" value="MBC3881772.1"/>
    <property type="molecule type" value="Genomic_DNA"/>
</dbReference>
<feature type="compositionally biased region" description="Basic and acidic residues" evidence="1">
    <location>
        <begin position="96"/>
        <end position="112"/>
    </location>
</feature>
<organism evidence="2 3">
    <name type="scientific">Undibacterium nitidum</name>
    <dbReference type="NCBI Taxonomy" id="2762298"/>
    <lineage>
        <taxon>Bacteria</taxon>
        <taxon>Pseudomonadati</taxon>
        <taxon>Pseudomonadota</taxon>
        <taxon>Betaproteobacteria</taxon>
        <taxon>Burkholderiales</taxon>
        <taxon>Oxalobacteraceae</taxon>
        <taxon>Undibacterium</taxon>
    </lineage>
</organism>
<dbReference type="RefSeq" id="WP_186916562.1">
    <property type="nucleotide sequence ID" value="NZ_JACOFZ010000003.1"/>
</dbReference>
<keyword evidence="3" id="KW-1185">Reference proteome</keyword>